<reference evidence="2" key="1">
    <citation type="submission" date="2017-11" db="EMBL/GenBank/DDBJ databases">
        <authorList>
            <person name="Zhu W."/>
        </authorList>
    </citation>
    <scope>NUCLEOTIDE SEQUENCE [LARGE SCALE GENOMIC DNA]</scope>
    <source>
        <strain evidence="2">CAU 1183</strain>
    </source>
</reference>
<comment type="caution">
    <text evidence="1">The sequence shown here is derived from an EMBL/GenBank/DDBJ whole genome shotgun (WGS) entry which is preliminary data.</text>
</comment>
<proteinExistence type="predicted"/>
<dbReference type="RefSeq" id="WP_115771815.1">
    <property type="nucleotide sequence ID" value="NZ_PIOC01000005.1"/>
</dbReference>
<name>A0A3D8PY09_9BACI</name>
<protein>
    <submittedName>
        <fullName evidence="1">Uncharacterized protein</fullName>
    </submittedName>
</protein>
<dbReference type="Proteomes" id="UP000257143">
    <property type="component" value="Unassembled WGS sequence"/>
</dbReference>
<accession>A0A3D8PY09</accession>
<organism evidence="1 2">
    <name type="scientific">Oceanobacillus arenosus</name>
    <dbReference type="NCBI Taxonomy" id="1229153"/>
    <lineage>
        <taxon>Bacteria</taxon>
        <taxon>Bacillati</taxon>
        <taxon>Bacillota</taxon>
        <taxon>Bacilli</taxon>
        <taxon>Bacillales</taxon>
        <taxon>Bacillaceae</taxon>
        <taxon>Oceanobacillus</taxon>
    </lineage>
</organism>
<dbReference type="AlphaFoldDB" id="A0A3D8PY09"/>
<evidence type="ECO:0000313" key="1">
    <source>
        <dbReference type="EMBL" id="RDW21036.1"/>
    </source>
</evidence>
<keyword evidence="2" id="KW-1185">Reference proteome</keyword>
<gene>
    <name evidence="1" type="ORF">CWR48_04280</name>
</gene>
<evidence type="ECO:0000313" key="2">
    <source>
        <dbReference type="Proteomes" id="UP000257143"/>
    </source>
</evidence>
<sequence>MRYKNVRTGAVVDSSSIIKGKDWEEFNQEKATEEVEPTEEYVEEEVNLEEMTNKELEKFAEEQGIKLTTEDKKNKDTRIAAITKAFE</sequence>
<dbReference type="EMBL" id="PIOC01000005">
    <property type="protein sequence ID" value="RDW21036.1"/>
    <property type="molecule type" value="Genomic_DNA"/>
</dbReference>